<dbReference type="InterPro" id="IPR002142">
    <property type="entry name" value="Peptidase_S49"/>
</dbReference>
<proteinExistence type="inferred from homology"/>
<comment type="similarity">
    <text evidence="1">Belongs to the peptidase S49 family.</text>
</comment>
<feature type="signal peptide" evidence="5">
    <location>
        <begin position="1"/>
        <end position="24"/>
    </location>
</feature>
<dbReference type="CDD" id="cd07023">
    <property type="entry name" value="S49_Sppa_N_C"/>
    <property type="match status" value="1"/>
</dbReference>
<evidence type="ECO:0000256" key="4">
    <source>
        <dbReference type="ARBA" id="ARBA00022825"/>
    </source>
</evidence>
<dbReference type="GO" id="GO:0008236">
    <property type="term" value="F:serine-type peptidase activity"/>
    <property type="evidence" value="ECO:0007669"/>
    <property type="project" value="UniProtKB-KW"/>
</dbReference>
<sequence length="332" mass="36309">MSRKRWLALIAVAMLLVVSLVVNAATSMIFSNTSSLMDSMRHHDWTEQIVETGEEFGGQIVVLEVTGVIQDVGDGGLFAPTGYRHQMFLSQIEQAGKDPNVEGIIIRVNTPGGGVVESAEIHEKIVEAQTTYDKPIYVSMGSMAASGGYYIAAPADKIVASPQTITGSIGVIMESINVTELAENYGVKVNTIKSGPYKDIMSATREMTEEDRAILQSLIDESYDEFVRVIAEGRNMTESEVRTIGDGRIYSGNQALELDLVDELGTLDDTIAMMQDHVGNFDVIKYEPHIGFPGFLSLSLKQLFGNNTGELATLERILATHRSPSLQYIYTD</sequence>
<dbReference type="Proteomes" id="UP001139150">
    <property type="component" value="Unassembled WGS sequence"/>
</dbReference>
<evidence type="ECO:0000313" key="8">
    <source>
        <dbReference type="Proteomes" id="UP001139150"/>
    </source>
</evidence>
<feature type="chain" id="PRO_5040790134" evidence="5">
    <location>
        <begin position="25"/>
        <end position="332"/>
    </location>
</feature>
<evidence type="ECO:0000256" key="5">
    <source>
        <dbReference type="SAM" id="SignalP"/>
    </source>
</evidence>
<dbReference type="Pfam" id="PF01343">
    <property type="entry name" value="Peptidase_S49"/>
    <property type="match status" value="1"/>
</dbReference>
<reference evidence="7" key="1">
    <citation type="submission" date="2022-02" db="EMBL/GenBank/DDBJ databases">
        <title>Halalkalibacter sp. nov. isolated from Lonar Lake, India.</title>
        <authorList>
            <person name="Joshi A."/>
            <person name="Thite S."/>
            <person name="Lodha T."/>
        </authorList>
    </citation>
    <scope>NUCLEOTIDE SEQUENCE</scope>
    <source>
        <strain evidence="7">MEB205</strain>
    </source>
</reference>
<dbReference type="AlphaFoldDB" id="A0A9X2CT83"/>
<feature type="domain" description="Peptidase S49" evidence="6">
    <location>
        <begin position="132"/>
        <end position="278"/>
    </location>
</feature>
<dbReference type="GO" id="GO:0006508">
    <property type="term" value="P:proteolysis"/>
    <property type="evidence" value="ECO:0007669"/>
    <property type="project" value="UniProtKB-KW"/>
</dbReference>
<dbReference type="RefSeq" id="WP_250096708.1">
    <property type="nucleotide sequence ID" value="NZ_JAKRYL010000011.1"/>
</dbReference>
<dbReference type="InterPro" id="IPR047272">
    <property type="entry name" value="S49_SppA_C"/>
</dbReference>
<dbReference type="PANTHER" id="PTHR42987">
    <property type="entry name" value="PEPTIDASE S49"/>
    <property type="match status" value="1"/>
</dbReference>
<keyword evidence="2" id="KW-0645">Protease</keyword>
<keyword evidence="5" id="KW-0732">Signal</keyword>
<evidence type="ECO:0000313" key="7">
    <source>
        <dbReference type="EMBL" id="MCL7747811.1"/>
    </source>
</evidence>
<keyword evidence="3" id="KW-0378">Hydrolase</keyword>
<evidence type="ECO:0000256" key="3">
    <source>
        <dbReference type="ARBA" id="ARBA00022801"/>
    </source>
</evidence>
<dbReference type="InterPro" id="IPR004635">
    <property type="entry name" value="Pept_S49_SppA"/>
</dbReference>
<dbReference type="Gene3D" id="3.90.226.10">
    <property type="entry name" value="2-enoyl-CoA Hydratase, Chain A, domain 1"/>
    <property type="match status" value="2"/>
</dbReference>
<evidence type="ECO:0000256" key="2">
    <source>
        <dbReference type="ARBA" id="ARBA00022670"/>
    </source>
</evidence>
<accession>A0A9X2CT83</accession>
<dbReference type="NCBIfam" id="TIGR00706">
    <property type="entry name" value="SppA_dom"/>
    <property type="match status" value="1"/>
</dbReference>
<gene>
    <name evidence="7" type="primary">sppA</name>
    <name evidence="7" type="ORF">MF646_11835</name>
</gene>
<keyword evidence="4" id="KW-0720">Serine protease</keyword>
<keyword evidence="8" id="KW-1185">Reference proteome</keyword>
<dbReference type="PANTHER" id="PTHR42987:SF7">
    <property type="entry name" value="SIGNAL PEPTIDE PEPTIDASE SPPA-RELATED"/>
    <property type="match status" value="1"/>
</dbReference>
<dbReference type="InterPro" id="IPR029045">
    <property type="entry name" value="ClpP/crotonase-like_dom_sf"/>
</dbReference>
<comment type="caution">
    <text evidence="7">The sequence shown here is derived from an EMBL/GenBank/DDBJ whole genome shotgun (WGS) entry which is preliminary data.</text>
</comment>
<evidence type="ECO:0000259" key="6">
    <source>
        <dbReference type="Pfam" id="PF01343"/>
    </source>
</evidence>
<name>A0A9X2CT83_9BACI</name>
<dbReference type="SUPFAM" id="SSF52096">
    <property type="entry name" value="ClpP/crotonase"/>
    <property type="match status" value="1"/>
</dbReference>
<dbReference type="EMBL" id="JAKRYL010000011">
    <property type="protein sequence ID" value="MCL7747811.1"/>
    <property type="molecule type" value="Genomic_DNA"/>
</dbReference>
<protein>
    <submittedName>
        <fullName evidence="7">Signal peptide peptidase SppA</fullName>
    </submittedName>
</protein>
<evidence type="ECO:0000256" key="1">
    <source>
        <dbReference type="ARBA" id="ARBA00008683"/>
    </source>
</evidence>
<organism evidence="7 8">
    <name type="scientific">Halalkalibacter alkaliphilus</name>
    <dbReference type="NCBI Taxonomy" id="2917993"/>
    <lineage>
        <taxon>Bacteria</taxon>
        <taxon>Bacillati</taxon>
        <taxon>Bacillota</taxon>
        <taxon>Bacilli</taxon>
        <taxon>Bacillales</taxon>
        <taxon>Bacillaceae</taxon>
        <taxon>Halalkalibacter</taxon>
    </lineage>
</organism>